<dbReference type="Pfam" id="PF20408">
    <property type="entry name" value="Abhydrolase_11"/>
    <property type="match status" value="1"/>
</dbReference>
<evidence type="ECO:0000313" key="3">
    <source>
        <dbReference type="Proteomes" id="UP000245474"/>
    </source>
</evidence>
<dbReference type="InterPro" id="IPR026555">
    <property type="entry name" value="NSL3/Tex30"/>
</dbReference>
<dbReference type="SUPFAM" id="SSF53474">
    <property type="entry name" value="alpha/beta-Hydrolases"/>
    <property type="match status" value="1"/>
</dbReference>
<dbReference type="EMBL" id="QFFI01000009">
    <property type="protein sequence ID" value="PWG63768.1"/>
    <property type="molecule type" value="Genomic_DNA"/>
</dbReference>
<dbReference type="InterPro" id="IPR029058">
    <property type="entry name" value="AB_hydrolase_fold"/>
</dbReference>
<sequence length="218" mass="23366">MDTPAHLDGGPPDGVPVVLLAHGAGVGMEAPLLQAIADGLAGAGCRVRRFEFPYMQRVRATGRRRPPDPERTLLQAWRDAATQLRAETPAPLVVGGKSLGGRMASLVAEELRAAGLLCLGYPFHPPGRPERERTAHLSTLTVPTLILQGERDAFGSRAEVAGYRLAPSIRIAWLPDGDHDFRPRRQSGVTLQDNYGTAVAEARAFCQSLAPPGMLRAP</sequence>
<dbReference type="Gene3D" id="3.40.50.1820">
    <property type="entry name" value="alpha/beta hydrolase"/>
    <property type="match status" value="1"/>
</dbReference>
<dbReference type="InterPro" id="IPR046879">
    <property type="entry name" value="KANL3/Tex30_Abhydrolase"/>
</dbReference>
<reference evidence="2 3" key="1">
    <citation type="submission" date="2018-05" db="EMBL/GenBank/DDBJ databases">
        <title>Spiribacter halobius sp. nov., a moderately halophilic bacterium isolated from marine solar saltern.</title>
        <authorList>
            <person name="Zheng W.-S."/>
            <person name="Lu D.-C."/>
            <person name="Du Z.-J."/>
        </authorList>
    </citation>
    <scope>NUCLEOTIDE SEQUENCE [LARGE SCALE GENOMIC DNA]</scope>
    <source>
        <strain evidence="2 3">E85</strain>
    </source>
</reference>
<protein>
    <submittedName>
        <fullName evidence="2">Alpha/beta hydrolase</fullName>
    </submittedName>
</protein>
<evidence type="ECO:0000313" key="2">
    <source>
        <dbReference type="EMBL" id="PWG63768.1"/>
    </source>
</evidence>
<feature type="domain" description="KANL3/Tex30 alpha/beta hydrolase-like" evidence="1">
    <location>
        <begin position="17"/>
        <end position="206"/>
    </location>
</feature>
<organism evidence="2 3">
    <name type="scientific">Sediminicurvatus halobius</name>
    <dbReference type="NCBI Taxonomy" id="2182432"/>
    <lineage>
        <taxon>Bacteria</taxon>
        <taxon>Pseudomonadati</taxon>
        <taxon>Pseudomonadota</taxon>
        <taxon>Gammaproteobacteria</taxon>
        <taxon>Chromatiales</taxon>
        <taxon>Ectothiorhodospiraceae</taxon>
        <taxon>Sediminicurvatus</taxon>
    </lineage>
</organism>
<dbReference type="AlphaFoldDB" id="A0A2U2N3Z4"/>
<evidence type="ECO:0000259" key="1">
    <source>
        <dbReference type="Pfam" id="PF20408"/>
    </source>
</evidence>
<dbReference type="GO" id="GO:0016787">
    <property type="term" value="F:hydrolase activity"/>
    <property type="evidence" value="ECO:0007669"/>
    <property type="project" value="UniProtKB-KW"/>
</dbReference>
<dbReference type="Proteomes" id="UP000245474">
    <property type="component" value="Unassembled WGS sequence"/>
</dbReference>
<keyword evidence="2" id="KW-0378">Hydrolase</keyword>
<proteinExistence type="predicted"/>
<comment type="caution">
    <text evidence="2">The sequence shown here is derived from an EMBL/GenBank/DDBJ whole genome shotgun (WGS) entry which is preliminary data.</text>
</comment>
<keyword evidence="3" id="KW-1185">Reference proteome</keyword>
<name>A0A2U2N3Z4_9GAMM</name>
<dbReference type="PANTHER" id="PTHR13136:SF11">
    <property type="entry name" value="TESTIS-EXPRESSED PROTEIN 30"/>
    <property type="match status" value="1"/>
</dbReference>
<accession>A0A2U2N3Z4</accession>
<dbReference type="OrthoDB" id="652634at2"/>
<dbReference type="RefSeq" id="WP_109677940.1">
    <property type="nucleotide sequence ID" value="NZ_CP086615.1"/>
</dbReference>
<gene>
    <name evidence="2" type="ORF">DEM34_07790</name>
</gene>
<dbReference type="PANTHER" id="PTHR13136">
    <property type="entry name" value="TESTIS DEVELOPMENT PROTEIN PRTD"/>
    <property type="match status" value="1"/>
</dbReference>